<dbReference type="Proteomes" id="UP000887574">
    <property type="component" value="Unplaced"/>
</dbReference>
<accession>A0A915DXH4</accession>
<organism evidence="1 2">
    <name type="scientific">Ditylenchus dipsaci</name>
    <dbReference type="NCBI Taxonomy" id="166011"/>
    <lineage>
        <taxon>Eukaryota</taxon>
        <taxon>Metazoa</taxon>
        <taxon>Ecdysozoa</taxon>
        <taxon>Nematoda</taxon>
        <taxon>Chromadorea</taxon>
        <taxon>Rhabditida</taxon>
        <taxon>Tylenchina</taxon>
        <taxon>Tylenchomorpha</taxon>
        <taxon>Sphaerularioidea</taxon>
        <taxon>Anguinidae</taxon>
        <taxon>Anguininae</taxon>
        <taxon>Ditylenchus</taxon>
    </lineage>
</organism>
<protein>
    <submittedName>
        <fullName evidence="2">Uncharacterized protein</fullName>
    </submittedName>
</protein>
<dbReference type="WBParaSite" id="jg23991">
    <property type="protein sequence ID" value="jg23991"/>
    <property type="gene ID" value="jg23991"/>
</dbReference>
<evidence type="ECO:0000313" key="2">
    <source>
        <dbReference type="WBParaSite" id="jg23991"/>
    </source>
</evidence>
<sequence>MGARQEPHYIGGEGISCHQKLHLGLEEEGAGADALEFYSFAQEMAQDGQDDYEEAGISEDEEEVVLENVN</sequence>
<evidence type="ECO:0000313" key="1">
    <source>
        <dbReference type="Proteomes" id="UP000887574"/>
    </source>
</evidence>
<dbReference type="AlphaFoldDB" id="A0A915DXH4"/>
<reference evidence="2" key="1">
    <citation type="submission" date="2022-11" db="UniProtKB">
        <authorList>
            <consortium name="WormBaseParasite"/>
        </authorList>
    </citation>
    <scope>IDENTIFICATION</scope>
</reference>
<name>A0A915DXH4_9BILA</name>
<proteinExistence type="predicted"/>
<keyword evidence="1" id="KW-1185">Reference proteome</keyword>